<evidence type="ECO:0000313" key="1">
    <source>
        <dbReference type="EMBL" id="MDU0251022.1"/>
    </source>
</evidence>
<reference evidence="1" key="3">
    <citation type="submission" date="2023-10" db="EMBL/GenBank/DDBJ databases">
        <title>Genome of potential pathogenic bacteria in Crohn's disease.</title>
        <authorList>
            <person name="Rodriguez-Palacios A."/>
        </authorList>
    </citation>
    <scope>NUCLEOTIDE SEQUENCE</scope>
    <source>
        <strain evidence="1">CavFT-hAR107</strain>
    </source>
</reference>
<name>A0A7Y6PAD8_PHOVU</name>
<dbReference type="EMBL" id="JABWDJ010000003">
    <property type="protein sequence ID" value="NVB72213.1"/>
    <property type="molecule type" value="Genomic_DNA"/>
</dbReference>
<organism evidence="2 3">
    <name type="scientific">Phocaeicola vulgatus</name>
    <name type="common">Bacteroides vulgatus</name>
    <dbReference type="NCBI Taxonomy" id="821"/>
    <lineage>
        <taxon>Bacteria</taxon>
        <taxon>Pseudomonadati</taxon>
        <taxon>Bacteroidota</taxon>
        <taxon>Bacteroidia</taxon>
        <taxon>Bacteroidales</taxon>
        <taxon>Bacteroidaceae</taxon>
        <taxon>Phocaeicola</taxon>
    </lineage>
</organism>
<protein>
    <submittedName>
        <fullName evidence="2">Uncharacterized protein</fullName>
    </submittedName>
</protein>
<dbReference type="RefSeq" id="WP_176350347.1">
    <property type="nucleotide sequence ID" value="NZ_CAXTHL010000006.1"/>
</dbReference>
<gene>
    <name evidence="2" type="ORF">HUV05_01565</name>
    <name evidence="1" type="ORF">RVY68_20750</name>
</gene>
<reference evidence="2 3" key="1">
    <citation type="submission" date="2020-04" db="EMBL/GenBank/DDBJ databases">
        <authorList>
            <person name="Pieper L."/>
        </authorList>
    </citation>
    <scope>NUCLEOTIDE SEQUENCE [LARGE SCALE GENOMIC DNA]</scope>
    <source>
        <strain evidence="2 3">B33</strain>
    </source>
</reference>
<dbReference type="Proteomes" id="UP000524321">
    <property type="component" value="Unassembled WGS sequence"/>
</dbReference>
<reference evidence="2 3" key="2">
    <citation type="submission" date="2020-07" db="EMBL/GenBank/DDBJ databases">
        <title>Bacterial metabolism rescues the inhibition of intestinal drug absorption by food and drug additives.</title>
        <authorList>
            <person name="Zou L."/>
            <person name="Spanogiannopoulos P."/>
            <person name="Chien H.-C."/>
            <person name="Pieper L.M."/>
            <person name="Cai W."/>
            <person name="Khuri N."/>
            <person name="Pottel J."/>
            <person name="Vora B."/>
            <person name="Ni Z."/>
            <person name="Tsakalozou E."/>
            <person name="Zhang W."/>
            <person name="Shoichet B.K."/>
            <person name="Giacomini K.M."/>
            <person name="Turnbaugh P.J."/>
        </authorList>
    </citation>
    <scope>NUCLEOTIDE SEQUENCE [LARGE SCALE GENOMIC DNA]</scope>
    <source>
        <strain evidence="2 3">B33</strain>
    </source>
</reference>
<dbReference type="AlphaFoldDB" id="A0A7Y6PAD8"/>
<evidence type="ECO:0000313" key="3">
    <source>
        <dbReference type="Proteomes" id="UP000524321"/>
    </source>
</evidence>
<dbReference type="Proteomes" id="UP001181258">
    <property type="component" value="Unassembled WGS sequence"/>
</dbReference>
<sequence length="55" mass="6423">MIPEAAKRFVEQIGFDEKSKSLLSGCFVHRCHVIHLLRREVQQEQAQTRLKVCPM</sequence>
<proteinExistence type="predicted"/>
<accession>A0A7Y6PAD8</accession>
<dbReference type="EMBL" id="JAWDHD010000013">
    <property type="protein sequence ID" value="MDU0251022.1"/>
    <property type="molecule type" value="Genomic_DNA"/>
</dbReference>
<comment type="caution">
    <text evidence="2">The sequence shown here is derived from an EMBL/GenBank/DDBJ whole genome shotgun (WGS) entry which is preliminary data.</text>
</comment>
<evidence type="ECO:0000313" key="2">
    <source>
        <dbReference type="EMBL" id="NVB72213.1"/>
    </source>
</evidence>